<evidence type="ECO:0000256" key="2">
    <source>
        <dbReference type="SAM" id="SignalP"/>
    </source>
</evidence>
<feature type="signal peptide" evidence="2">
    <location>
        <begin position="1"/>
        <end position="19"/>
    </location>
</feature>
<keyword evidence="2" id="KW-0732">Signal</keyword>
<keyword evidence="1" id="KW-0812">Transmembrane</keyword>
<protein>
    <submittedName>
        <fullName evidence="3">Hypothetical chloroplast RF47</fullName>
    </submittedName>
</protein>
<evidence type="ECO:0000256" key="1">
    <source>
        <dbReference type="SAM" id="Phobius"/>
    </source>
</evidence>
<proteinExistence type="predicted"/>
<keyword evidence="1" id="KW-1133">Transmembrane helix</keyword>
<gene>
    <name evidence="3" type="primary">ycf47</name>
</gene>
<feature type="transmembrane region" description="Helical" evidence="1">
    <location>
        <begin position="47"/>
        <end position="67"/>
    </location>
</feature>
<keyword evidence="1" id="KW-0472">Membrane</keyword>
<evidence type="ECO:0000313" key="3">
    <source>
        <dbReference type="EMBL" id="AIT93539.1"/>
    </source>
</evidence>
<name>A0A097KK13_9CHLO</name>
<dbReference type="EMBL" id="KM462862">
    <property type="protein sequence ID" value="AIT93539.1"/>
    <property type="molecule type" value="Genomic_DNA"/>
</dbReference>
<organism evidence="3">
    <name type="scientific">Prasiolopsis wulf-kochii</name>
    <dbReference type="NCBI Taxonomy" id="3239232"/>
    <lineage>
        <taxon>Eukaryota</taxon>
        <taxon>Viridiplantae</taxon>
        <taxon>Chlorophyta</taxon>
        <taxon>core chlorophytes</taxon>
        <taxon>Trebouxiophyceae</taxon>
        <taxon>Prasiolales</taxon>
        <taxon>Prasiolaceae</taxon>
        <taxon>Prasiolopsis</taxon>
    </lineage>
</organism>
<accession>A0A097KK13</accession>
<reference evidence="3" key="1">
    <citation type="journal article" date="2014" name="BMC Evol. Biol.">
        <title>Chloroplast phylogenomic analysis resolves deep-level relationships within the green algal class Trebouxiophyceae.</title>
        <authorList>
            <person name="Lemieux C."/>
            <person name="Otis C."/>
            <person name="Turmel M."/>
        </authorList>
    </citation>
    <scope>NUCLEOTIDE SEQUENCE</scope>
</reference>
<keyword evidence="3" id="KW-0150">Chloroplast</keyword>
<feature type="chain" id="PRO_5001931166" evidence="2">
    <location>
        <begin position="20"/>
        <end position="68"/>
    </location>
</feature>
<keyword evidence="3" id="KW-0934">Plastid</keyword>
<dbReference type="AlphaFoldDB" id="A0A097KK13"/>
<sequence length="68" mass="7922">MLNLLRLLFALFVIILVTPQTRKANIVLRLLCSEPFVFSYQPAKKWLGRGTWFCIITFLIIAFFTSVK</sequence>
<geneLocation type="chloroplast" evidence="3"/>